<dbReference type="GO" id="GO:0003676">
    <property type="term" value="F:nucleic acid binding"/>
    <property type="evidence" value="ECO:0007669"/>
    <property type="project" value="InterPro"/>
</dbReference>
<dbReference type="PANTHER" id="PTHR46889">
    <property type="entry name" value="TRANSPOSASE INSF FOR INSERTION SEQUENCE IS3B-RELATED"/>
    <property type="match status" value="1"/>
</dbReference>
<dbReference type="InterPro" id="IPR012337">
    <property type="entry name" value="RNaseH-like_sf"/>
</dbReference>
<dbReference type="InterPro" id="IPR036397">
    <property type="entry name" value="RNaseH_sf"/>
</dbReference>
<dbReference type="Pfam" id="PF13683">
    <property type="entry name" value="rve_3"/>
    <property type="match status" value="1"/>
</dbReference>
<accession>A0A1W6TV01</accession>
<dbReference type="Gene3D" id="3.30.420.10">
    <property type="entry name" value="Ribonuclease H-like superfamily/Ribonuclease H"/>
    <property type="match status" value="1"/>
</dbReference>
<reference evidence="2" key="1">
    <citation type="submission" date="2016-10" db="EMBL/GenBank/DDBJ databases">
        <title>The High Quality Genome of Vibrio alginolyticus K01M1.</title>
        <authorList>
            <person name="Wendling C."/>
            <person name="Chibani C.M."/>
            <person name="Hertel R."/>
            <person name="Sproer C."/>
            <person name="Bunk B."/>
            <person name="Overmann J."/>
            <person name="Roth O."/>
            <person name="Liesegang H."/>
        </authorList>
    </citation>
    <scope>NUCLEOTIDE SEQUENCE</scope>
    <source>
        <strain evidence="2">K05K4</strain>
    </source>
</reference>
<evidence type="ECO:0000313" key="2">
    <source>
        <dbReference type="EMBL" id="ARP19637.1"/>
    </source>
</evidence>
<sequence>MTDGYDCYQNALAERVNGILKMELLLKKPKDLKEARTMVAESVDIYNQMRPHTALKYKTPDQVHRAF</sequence>
<dbReference type="InterPro" id="IPR001584">
    <property type="entry name" value="Integrase_cat-core"/>
</dbReference>
<evidence type="ECO:0000259" key="1">
    <source>
        <dbReference type="Pfam" id="PF13683"/>
    </source>
</evidence>
<dbReference type="GO" id="GO:0015074">
    <property type="term" value="P:DNA integration"/>
    <property type="evidence" value="ECO:0007669"/>
    <property type="project" value="InterPro"/>
</dbReference>
<feature type="domain" description="Integrase catalytic" evidence="1">
    <location>
        <begin position="1"/>
        <end position="60"/>
    </location>
</feature>
<proteinExistence type="predicted"/>
<gene>
    <name evidence="2" type="ORF">K05K4_28480</name>
</gene>
<dbReference type="InterPro" id="IPR050900">
    <property type="entry name" value="Transposase_IS3/IS150/IS904"/>
</dbReference>
<dbReference type="AlphaFoldDB" id="A0A1W6TV01"/>
<dbReference type="EMBL" id="CP017902">
    <property type="protein sequence ID" value="ARP19637.1"/>
    <property type="molecule type" value="Genomic_DNA"/>
</dbReference>
<protein>
    <submittedName>
        <fullName evidence="2">Integrase</fullName>
    </submittedName>
</protein>
<name>A0A1W6TV01_VIBAL</name>
<dbReference type="PANTHER" id="PTHR46889:SF5">
    <property type="entry name" value="INTEGRASE PROTEIN"/>
    <property type="match status" value="1"/>
</dbReference>
<dbReference type="SUPFAM" id="SSF53098">
    <property type="entry name" value="Ribonuclease H-like"/>
    <property type="match status" value="1"/>
</dbReference>
<organism evidence="2">
    <name type="scientific">Vibrio alginolyticus</name>
    <dbReference type="NCBI Taxonomy" id="663"/>
    <lineage>
        <taxon>Bacteria</taxon>
        <taxon>Pseudomonadati</taxon>
        <taxon>Pseudomonadota</taxon>
        <taxon>Gammaproteobacteria</taxon>
        <taxon>Vibrionales</taxon>
        <taxon>Vibrionaceae</taxon>
        <taxon>Vibrio</taxon>
    </lineage>
</organism>